<dbReference type="InterPro" id="IPR050300">
    <property type="entry name" value="GDXG_lipolytic_enzyme"/>
</dbReference>
<dbReference type="EMBL" id="MSFL01000030">
    <property type="protein sequence ID" value="PWY70509.1"/>
    <property type="molecule type" value="Genomic_DNA"/>
</dbReference>
<proteinExistence type="predicted"/>
<dbReference type="PANTHER" id="PTHR48081">
    <property type="entry name" value="AB HYDROLASE SUPERFAMILY PROTEIN C4A8.06C"/>
    <property type="match status" value="1"/>
</dbReference>
<dbReference type="Gene3D" id="3.40.50.1820">
    <property type="entry name" value="alpha/beta hydrolase"/>
    <property type="match status" value="1"/>
</dbReference>
<gene>
    <name evidence="3" type="ORF">BO70DRAFT_343585</name>
</gene>
<sequence>MKLLLAAGLGWAVTKAVFAAIWSALTAPLRGPRGATTISRHAGLTAARTLFGTATVDQILYVLPPDSPHKNFIARAKRKGTLPKTVELPDGTTAFWLGNPNAERLIVYYPGGAYCFPALNGHIEYVNSLTMGLQDAGIDIGVLFLIYDLATQAPYPRQLEQAMAILRYAIETLGKHPSKIVLHGDSAGGHLILSALSHLAHPHPQIPMLSLSESLAGAVLLSPWMIDSCTDYKSYERNKYRDSISLKDLVSWAPFFLGDAEPDSYNQPAVAPEGWWRDLPAKKIFITAGEHEILLDSTLETANKIQGEHPNAVMNVALGEYHAQAITSFELGIKPGEQYKTIMTWLKEVLV</sequence>
<feature type="domain" description="Alpha/beta hydrolase fold-3" evidence="2">
    <location>
        <begin position="106"/>
        <end position="323"/>
    </location>
</feature>
<dbReference type="Proteomes" id="UP000247233">
    <property type="component" value="Unassembled WGS sequence"/>
</dbReference>
<organism evidence="3 4">
    <name type="scientific">Aspergillus heteromorphus CBS 117.55</name>
    <dbReference type="NCBI Taxonomy" id="1448321"/>
    <lineage>
        <taxon>Eukaryota</taxon>
        <taxon>Fungi</taxon>
        <taxon>Dikarya</taxon>
        <taxon>Ascomycota</taxon>
        <taxon>Pezizomycotina</taxon>
        <taxon>Eurotiomycetes</taxon>
        <taxon>Eurotiomycetidae</taxon>
        <taxon>Eurotiales</taxon>
        <taxon>Aspergillaceae</taxon>
        <taxon>Aspergillus</taxon>
        <taxon>Aspergillus subgen. Circumdati</taxon>
    </lineage>
</organism>
<evidence type="ECO:0000313" key="3">
    <source>
        <dbReference type="EMBL" id="PWY70509.1"/>
    </source>
</evidence>
<dbReference type="RefSeq" id="XP_025395996.1">
    <property type="nucleotide sequence ID" value="XM_025541424.1"/>
</dbReference>
<accession>A0A317VAV2</accession>
<dbReference type="OrthoDB" id="2152029at2759"/>
<evidence type="ECO:0000313" key="4">
    <source>
        <dbReference type="Proteomes" id="UP000247233"/>
    </source>
</evidence>
<dbReference type="STRING" id="1448321.A0A317VAV2"/>
<dbReference type="PANTHER" id="PTHR48081:SF31">
    <property type="entry name" value="STERYL ACETYL HYDROLASE MUG81-RELATED"/>
    <property type="match status" value="1"/>
</dbReference>
<keyword evidence="1" id="KW-0378">Hydrolase</keyword>
<dbReference type="SUPFAM" id="SSF53474">
    <property type="entry name" value="alpha/beta-Hydrolases"/>
    <property type="match status" value="1"/>
</dbReference>
<evidence type="ECO:0000259" key="2">
    <source>
        <dbReference type="Pfam" id="PF07859"/>
    </source>
</evidence>
<dbReference type="VEuPathDB" id="FungiDB:BO70DRAFT_343585"/>
<dbReference type="InterPro" id="IPR013094">
    <property type="entry name" value="AB_hydrolase_3"/>
</dbReference>
<evidence type="ECO:0000256" key="1">
    <source>
        <dbReference type="ARBA" id="ARBA00022801"/>
    </source>
</evidence>
<keyword evidence="4" id="KW-1185">Reference proteome</keyword>
<dbReference type="AlphaFoldDB" id="A0A317VAV2"/>
<reference evidence="3 4" key="1">
    <citation type="submission" date="2016-12" db="EMBL/GenBank/DDBJ databases">
        <title>The genomes of Aspergillus section Nigri reveals drivers in fungal speciation.</title>
        <authorList>
            <consortium name="DOE Joint Genome Institute"/>
            <person name="Vesth T.C."/>
            <person name="Nybo J."/>
            <person name="Theobald S."/>
            <person name="Brandl J."/>
            <person name="Frisvad J.C."/>
            <person name="Nielsen K.F."/>
            <person name="Lyhne E.K."/>
            <person name="Kogle M.E."/>
            <person name="Kuo A."/>
            <person name="Riley R."/>
            <person name="Clum A."/>
            <person name="Nolan M."/>
            <person name="Lipzen A."/>
            <person name="Salamov A."/>
            <person name="Henrissat B."/>
            <person name="Wiebenga A."/>
            <person name="De Vries R.P."/>
            <person name="Grigoriev I.V."/>
            <person name="Mortensen U.H."/>
            <person name="Andersen M.R."/>
            <person name="Baker S.E."/>
        </authorList>
    </citation>
    <scope>NUCLEOTIDE SEQUENCE [LARGE SCALE GENOMIC DNA]</scope>
    <source>
        <strain evidence="3 4">CBS 117.55</strain>
    </source>
</reference>
<dbReference type="InterPro" id="IPR029058">
    <property type="entry name" value="AB_hydrolase_fold"/>
</dbReference>
<dbReference type="Pfam" id="PF07859">
    <property type="entry name" value="Abhydrolase_3"/>
    <property type="match status" value="1"/>
</dbReference>
<name>A0A317VAV2_9EURO</name>
<protein>
    <submittedName>
        <fullName evidence="3">Esterase</fullName>
    </submittedName>
</protein>
<dbReference type="GeneID" id="37063661"/>
<comment type="caution">
    <text evidence="3">The sequence shown here is derived from an EMBL/GenBank/DDBJ whole genome shotgun (WGS) entry which is preliminary data.</text>
</comment>
<dbReference type="GO" id="GO:0016787">
    <property type="term" value="F:hydrolase activity"/>
    <property type="evidence" value="ECO:0007669"/>
    <property type="project" value="UniProtKB-KW"/>
</dbReference>